<feature type="transmembrane region" description="Helical" evidence="1">
    <location>
        <begin position="338"/>
        <end position="357"/>
    </location>
</feature>
<dbReference type="Proteomes" id="UP000321197">
    <property type="component" value="Unassembled WGS sequence"/>
</dbReference>
<dbReference type="OrthoDB" id="9816550at2"/>
<keyword evidence="1" id="KW-0472">Membrane</keyword>
<feature type="transmembrane region" description="Helical" evidence="1">
    <location>
        <begin position="51"/>
        <end position="72"/>
    </location>
</feature>
<keyword evidence="1" id="KW-1133">Transmembrane helix</keyword>
<evidence type="ECO:0000256" key="1">
    <source>
        <dbReference type="SAM" id="Phobius"/>
    </source>
</evidence>
<feature type="transmembrane region" description="Helical" evidence="1">
    <location>
        <begin position="167"/>
        <end position="190"/>
    </location>
</feature>
<feature type="transmembrane region" description="Helical" evidence="1">
    <location>
        <begin position="269"/>
        <end position="289"/>
    </location>
</feature>
<feature type="transmembrane region" description="Helical" evidence="1">
    <location>
        <begin position="93"/>
        <end position="113"/>
    </location>
</feature>
<sequence>MASWLRSWVYSDSTSRDLRIDWLRGFCLFAMAIDHIGGESFLYVFSGRLNFYISAAEGFYFISGLTLGILASRQTLLQSLERVLSRLLVLYRTAVLIALGFMSLSLLGLRVWYDPWDKKQNVLEFVAGVFTLQDGYNGSEILGLYVWYMLFTPLAFWLLYRRQGRWVLLVSGAVYILSQVFPTVVGAPIASIFMPAAWQVLFFVGLVVGFHRLELARFWAQRPWLRDGLGIGVLLTAAALIMVHAQGWLPWLDRSVLGDANTEPLVWPRLLLVALYLQAFYILITWFWLPLSRGVGWFLIPLGSASLWTFTAHLIAMVPLYNLLDYWEVTQNPWRGTGLQLLALGGIWASIQLYRWWRKQKAAG</sequence>
<dbReference type="PANTHER" id="PTHR38592:SF3">
    <property type="entry name" value="BLL4819 PROTEIN"/>
    <property type="match status" value="1"/>
</dbReference>
<gene>
    <name evidence="2" type="ORF">MHY01S_27210</name>
</gene>
<feature type="transmembrane region" description="Helical" evidence="1">
    <location>
        <begin position="196"/>
        <end position="216"/>
    </location>
</feature>
<keyword evidence="1" id="KW-0812">Transmembrane</keyword>
<organism evidence="2 3">
    <name type="scientific">Meiothermus hypogaeus NBRC 106114</name>
    <dbReference type="NCBI Taxonomy" id="1227553"/>
    <lineage>
        <taxon>Bacteria</taxon>
        <taxon>Thermotogati</taxon>
        <taxon>Deinococcota</taxon>
        <taxon>Deinococci</taxon>
        <taxon>Thermales</taxon>
        <taxon>Thermaceae</taxon>
        <taxon>Meiothermus</taxon>
    </lineage>
</organism>
<accession>A0A511R4R0</accession>
<name>A0A511R4R0_9DEIN</name>
<proteinExistence type="predicted"/>
<protein>
    <recommendedName>
        <fullName evidence="4">OpgC protein</fullName>
    </recommendedName>
</protein>
<dbReference type="AlphaFoldDB" id="A0A511R4R0"/>
<feature type="transmembrane region" description="Helical" evidence="1">
    <location>
        <begin position="296"/>
        <end position="318"/>
    </location>
</feature>
<evidence type="ECO:0000313" key="3">
    <source>
        <dbReference type="Proteomes" id="UP000321197"/>
    </source>
</evidence>
<feature type="transmembrane region" description="Helical" evidence="1">
    <location>
        <begin position="228"/>
        <end position="249"/>
    </location>
</feature>
<dbReference type="InterPro" id="IPR014550">
    <property type="entry name" value="UCP028704_OpgC"/>
</dbReference>
<evidence type="ECO:0000313" key="2">
    <source>
        <dbReference type="EMBL" id="GEM84555.1"/>
    </source>
</evidence>
<reference evidence="2 3" key="1">
    <citation type="submission" date="2019-07" db="EMBL/GenBank/DDBJ databases">
        <title>Whole genome shotgun sequence of Meiothermus hypogaeus NBRC 106114.</title>
        <authorList>
            <person name="Hosoyama A."/>
            <person name="Uohara A."/>
            <person name="Ohji S."/>
            <person name="Ichikawa N."/>
        </authorList>
    </citation>
    <scope>NUCLEOTIDE SEQUENCE [LARGE SCALE GENOMIC DNA]</scope>
    <source>
        <strain evidence="2 3">NBRC 106114</strain>
    </source>
</reference>
<comment type="caution">
    <text evidence="2">The sequence shown here is derived from an EMBL/GenBank/DDBJ whole genome shotgun (WGS) entry which is preliminary data.</text>
</comment>
<dbReference type="Pfam" id="PF10129">
    <property type="entry name" value="OpgC_C"/>
    <property type="match status" value="1"/>
</dbReference>
<dbReference type="PANTHER" id="PTHR38592">
    <property type="entry name" value="BLL4819 PROTEIN"/>
    <property type="match status" value="1"/>
</dbReference>
<feature type="transmembrane region" description="Helical" evidence="1">
    <location>
        <begin position="141"/>
        <end position="160"/>
    </location>
</feature>
<dbReference type="EMBL" id="BJXL01000110">
    <property type="protein sequence ID" value="GEM84555.1"/>
    <property type="molecule type" value="Genomic_DNA"/>
</dbReference>
<dbReference type="RefSeq" id="WP_119339836.1">
    <property type="nucleotide sequence ID" value="NZ_BJXL01000110.1"/>
</dbReference>
<evidence type="ECO:0008006" key="4">
    <source>
        <dbReference type="Google" id="ProtNLM"/>
    </source>
</evidence>